<dbReference type="Proteomes" id="UP000279760">
    <property type="component" value="Chromosome 1"/>
</dbReference>
<dbReference type="PANTHER" id="PTHR34698">
    <property type="entry name" value="5-OXOPROLINASE SUBUNIT B"/>
    <property type="match status" value="1"/>
</dbReference>
<dbReference type="AlphaFoldDB" id="A0A3G4VBB5"/>
<keyword evidence="3" id="KW-0067">ATP-binding</keyword>
<dbReference type="SUPFAM" id="SSF50891">
    <property type="entry name" value="Cyclophilin-like"/>
    <property type="match status" value="1"/>
</dbReference>
<evidence type="ECO:0000313" key="5">
    <source>
        <dbReference type="EMBL" id="AYV22103.1"/>
    </source>
</evidence>
<dbReference type="EC" id="3.5.2.9" evidence="5"/>
<protein>
    <submittedName>
        <fullName evidence="5">5-oxoprolinase subunit PxpB</fullName>
        <ecNumber evidence="5">3.5.2.9</ecNumber>
    </submittedName>
</protein>
<dbReference type="Gene3D" id="2.40.100.10">
    <property type="entry name" value="Cyclophilin-like"/>
    <property type="match status" value="1"/>
</dbReference>
<evidence type="ECO:0000256" key="1">
    <source>
        <dbReference type="ARBA" id="ARBA00022741"/>
    </source>
</evidence>
<dbReference type="InterPro" id="IPR029000">
    <property type="entry name" value="Cyclophilin-like_dom_sf"/>
</dbReference>
<dbReference type="EMBL" id="CP033577">
    <property type="protein sequence ID" value="AYV22103.1"/>
    <property type="molecule type" value="Genomic_DNA"/>
</dbReference>
<organism evidence="5 6">
    <name type="scientific">Vibrio mediterranei</name>
    <dbReference type="NCBI Taxonomy" id="689"/>
    <lineage>
        <taxon>Bacteria</taxon>
        <taxon>Pseudomonadati</taxon>
        <taxon>Pseudomonadota</taxon>
        <taxon>Gammaproteobacteria</taxon>
        <taxon>Vibrionales</taxon>
        <taxon>Vibrionaceae</taxon>
        <taxon>Vibrio</taxon>
    </lineage>
</organism>
<proteinExistence type="predicted"/>
<dbReference type="GO" id="GO:0017168">
    <property type="term" value="F:5-oxoprolinase (ATP-hydrolyzing) activity"/>
    <property type="evidence" value="ECO:0007669"/>
    <property type="project" value="UniProtKB-EC"/>
</dbReference>
<dbReference type="SMART" id="SM00796">
    <property type="entry name" value="AHS1"/>
    <property type="match status" value="1"/>
</dbReference>
<feature type="domain" description="Carboxyltransferase" evidence="4">
    <location>
        <begin position="5"/>
        <end position="205"/>
    </location>
</feature>
<evidence type="ECO:0000256" key="3">
    <source>
        <dbReference type="ARBA" id="ARBA00022840"/>
    </source>
</evidence>
<dbReference type="GO" id="GO:0005524">
    <property type="term" value="F:ATP binding"/>
    <property type="evidence" value="ECO:0007669"/>
    <property type="project" value="UniProtKB-KW"/>
</dbReference>
<dbReference type="PANTHER" id="PTHR34698:SF2">
    <property type="entry name" value="5-OXOPROLINASE SUBUNIT B"/>
    <property type="match status" value="1"/>
</dbReference>
<dbReference type="Gene3D" id="3.30.1360.40">
    <property type="match status" value="1"/>
</dbReference>
<evidence type="ECO:0000313" key="6">
    <source>
        <dbReference type="Proteomes" id="UP000279760"/>
    </source>
</evidence>
<dbReference type="NCBIfam" id="TIGR00370">
    <property type="entry name" value="5-oxoprolinase subunit PxpB"/>
    <property type="match status" value="1"/>
</dbReference>
<dbReference type="InterPro" id="IPR010016">
    <property type="entry name" value="PxpB"/>
</dbReference>
<keyword evidence="2 5" id="KW-0378">Hydrolase</keyword>
<gene>
    <name evidence="5" type="primary">pxpB</name>
    <name evidence="5" type="ORF">ECB94_12935</name>
</gene>
<sequence length="232" mass="25741">MNTNLRIIAVSESALMVYFGDEIELSLPNAIGQFCDRIEQQFGEGILNLTPSYTSLLVEYHPLRVDEQQLRQFITDIKVIETSLSTPSSITVLPAYYAPEVGPELDSMSRDLSLAIERIIEIHSQTLYTVCAIGFAPGFAFLAQVSEAIQVPRLVTPRHFVPKGSIGIANNQTAVYPQDTPGGWQIIGNCPIELYNPQQPQDSKLKVGNNVRFEAIDKQEFISLGGKICPNW</sequence>
<dbReference type="Pfam" id="PF02682">
    <property type="entry name" value="CT_C_D"/>
    <property type="match status" value="1"/>
</dbReference>
<reference evidence="5 6" key="1">
    <citation type="submission" date="2018-11" db="EMBL/GenBank/DDBJ databases">
        <title>Complete Genome Sequence of Vbrio mediterranei 117-T6: a Potential Pathogen Bacteria Isolated from the Conchocelis of Pyropia.</title>
        <authorList>
            <person name="Liu Q."/>
        </authorList>
    </citation>
    <scope>NUCLEOTIDE SEQUENCE [LARGE SCALE GENOMIC DNA]</scope>
    <source>
        <strain evidence="5 6">117-T6</strain>
    </source>
</reference>
<dbReference type="SUPFAM" id="SSF160467">
    <property type="entry name" value="PH0987 N-terminal domain-like"/>
    <property type="match status" value="1"/>
</dbReference>
<evidence type="ECO:0000256" key="2">
    <source>
        <dbReference type="ARBA" id="ARBA00022801"/>
    </source>
</evidence>
<dbReference type="InterPro" id="IPR003833">
    <property type="entry name" value="CT_C_D"/>
</dbReference>
<evidence type="ECO:0000259" key="4">
    <source>
        <dbReference type="SMART" id="SM00796"/>
    </source>
</evidence>
<accession>A0A3G4VBB5</accession>
<dbReference type="RefSeq" id="WP_124940712.1">
    <property type="nucleotide sequence ID" value="NZ_CP033577.1"/>
</dbReference>
<keyword evidence="1" id="KW-0547">Nucleotide-binding</keyword>
<name>A0A3G4VBB5_9VIBR</name>